<evidence type="ECO:0000256" key="1">
    <source>
        <dbReference type="ARBA" id="ARBA00004191"/>
    </source>
</evidence>
<evidence type="ECO:0000259" key="9">
    <source>
        <dbReference type="PROSITE" id="PS51884"/>
    </source>
</evidence>
<feature type="domain" description="Chaplin" evidence="9">
    <location>
        <begin position="37"/>
        <end position="77"/>
    </location>
</feature>
<accession>A0ABN0WHF3</accession>
<evidence type="ECO:0000313" key="10">
    <source>
        <dbReference type="EMBL" id="GAA0337630.1"/>
    </source>
</evidence>
<evidence type="ECO:0000256" key="3">
    <source>
        <dbReference type="ARBA" id="ARBA00022525"/>
    </source>
</evidence>
<keyword evidence="5" id="KW-0130">Cell adhesion</keyword>
<evidence type="ECO:0000256" key="7">
    <source>
        <dbReference type="PROSITE-ProRule" id="PRU01232"/>
    </source>
</evidence>
<evidence type="ECO:0000256" key="8">
    <source>
        <dbReference type="SAM" id="SignalP"/>
    </source>
</evidence>
<dbReference type="PROSITE" id="PS51884">
    <property type="entry name" value="CHAPLIN"/>
    <property type="match status" value="1"/>
</dbReference>
<protein>
    <submittedName>
        <fullName evidence="10">Chaplin ChpH</fullName>
    </submittedName>
</protein>
<dbReference type="Pfam" id="PF03777">
    <property type="entry name" value="ChpA-C"/>
    <property type="match status" value="1"/>
</dbReference>
<gene>
    <name evidence="10" type="primary">chpH</name>
    <name evidence="10" type="ORF">GCM10010319_12040</name>
</gene>
<name>A0ABN0WHF3_9ACTN</name>
<evidence type="ECO:0000256" key="2">
    <source>
        <dbReference type="ARBA" id="ARBA00022512"/>
    </source>
</evidence>
<evidence type="ECO:0000313" key="11">
    <source>
        <dbReference type="Proteomes" id="UP001500063"/>
    </source>
</evidence>
<evidence type="ECO:0000256" key="6">
    <source>
        <dbReference type="ARBA" id="ARBA00023087"/>
    </source>
</evidence>
<reference evidence="10 11" key="1">
    <citation type="journal article" date="2019" name="Int. J. Syst. Evol. Microbiol.">
        <title>The Global Catalogue of Microorganisms (GCM) 10K type strain sequencing project: providing services to taxonomists for standard genome sequencing and annotation.</title>
        <authorList>
            <consortium name="The Broad Institute Genomics Platform"/>
            <consortium name="The Broad Institute Genome Sequencing Center for Infectious Disease"/>
            <person name="Wu L."/>
            <person name="Ma J."/>
        </authorList>
    </citation>
    <scope>NUCLEOTIDE SEQUENCE [LARGE SCALE GENOMIC DNA]</scope>
    <source>
        <strain evidence="10 11">JCM 4565</strain>
    </source>
</reference>
<evidence type="ECO:0000256" key="5">
    <source>
        <dbReference type="ARBA" id="ARBA00022889"/>
    </source>
</evidence>
<dbReference type="EMBL" id="BAAABW010000006">
    <property type="protein sequence ID" value="GAA0337630.1"/>
    <property type="molecule type" value="Genomic_DNA"/>
</dbReference>
<keyword evidence="11" id="KW-1185">Reference proteome</keyword>
<dbReference type="InterPro" id="IPR005528">
    <property type="entry name" value="ChpA-H"/>
</dbReference>
<organism evidence="10 11">
    <name type="scientific">Streptomyces blastmyceticus</name>
    <dbReference type="NCBI Taxonomy" id="68180"/>
    <lineage>
        <taxon>Bacteria</taxon>
        <taxon>Bacillati</taxon>
        <taxon>Actinomycetota</taxon>
        <taxon>Actinomycetes</taxon>
        <taxon>Kitasatosporales</taxon>
        <taxon>Streptomycetaceae</taxon>
        <taxon>Streptomyces</taxon>
    </lineage>
</organism>
<dbReference type="Proteomes" id="UP001500063">
    <property type="component" value="Unassembled WGS sequence"/>
</dbReference>
<keyword evidence="2" id="KW-0134">Cell wall</keyword>
<keyword evidence="6 7" id="KW-0034">Amyloid</keyword>
<keyword evidence="4 8" id="KW-0732">Signal</keyword>
<feature type="chain" id="PRO_5047276795" evidence="8">
    <location>
        <begin position="25"/>
        <end position="78"/>
    </location>
</feature>
<comment type="subcellular location">
    <subcellularLocation>
        <location evidence="1">Secreted</location>
        <location evidence="1">Cell wall</location>
    </subcellularLocation>
</comment>
<proteinExistence type="predicted"/>
<comment type="caution">
    <text evidence="10">The sequence shown here is derived from an EMBL/GenBank/DDBJ whole genome shotgun (WGS) entry which is preliminary data.</text>
</comment>
<keyword evidence="3" id="KW-0964">Secreted</keyword>
<dbReference type="RefSeq" id="WP_344116757.1">
    <property type="nucleotide sequence ID" value="NZ_BAAABW010000006.1"/>
</dbReference>
<feature type="signal peptide" evidence="8">
    <location>
        <begin position="1"/>
        <end position="24"/>
    </location>
</feature>
<sequence>MKNMKKVAAVTIALGGLAFAGAGAASAHQAEGEAKNSPGVVSGNVIQVPVDVAANVCGDTINVVGFLNPAAGNLCLNK</sequence>
<evidence type="ECO:0000256" key="4">
    <source>
        <dbReference type="ARBA" id="ARBA00022729"/>
    </source>
</evidence>